<proteinExistence type="predicted"/>
<accession>A0A2G2WMW2</accession>
<protein>
    <submittedName>
        <fullName evidence="1">Uncharacterized protein</fullName>
    </submittedName>
</protein>
<name>A0A2G2WMW2_CAPBA</name>
<organism evidence="1 2">
    <name type="scientific">Capsicum baccatum</name>
    <name type="common">Peruvian pepper</name>
    <dbReference type="NCBI Taxonomy" id="33114"/>
    <lineage>
        <taxon>Eukaryota</taxon>
        <taxon>Viridiplantae</taxon>
        <taxon>Streptophyta</taxon>
        <taxon>Embryophyta</taxon>
        <taxon>Tracheophyta</taxon>
        <taxon>Spermatophyta</taxon>
        <taxon>Magnoliopsida</taxon>
        <taxon>eudicotyledons</taxon>
        <taxon>Gunneridae</taxon>
        <taxon>Pentapetalae</taxon>
        <taxon>asterids</taxon>
        <taxon>lamiids</taxon>
        <taxon>Solanales</taxon>
        <taxon>Solanaceae</taxon>
        <taxon>Solanoideae</taxon>
        <taxon>Capsiceae</taxon>
        <taxon>Capsicum</taxon>
    </lineage>
</organism>
<sequence length="138" mass="15530">MDDSPSFSLGLTQLESNEPTNRVVGFVSGEISYEEPNFDENRAKHRNDPIKMKNLKKVVDGRDCGVLVAGHAKYLSEGINVPSVNFEAEYHHMQYAALLRNYDLQKAKKGYVSDNDDPSKLRTKNVSLPDETEIISIE</sequence>
<keyword evidence="2" id="KW-1185">Reference proteome</keyword>
<reference evidence="1 2" key="1">
    <citation type="journal article" date="2017" name="Genome Biol.">
        <title>New reference genome sequences of hot pepper reveal the massive evolution of plant disease-resistance genes by retroduplication.</title>
        <authorList>
            <person name="Kim S."/>
            <person name="Park J."/>
            <person name="Yeom S.I."/>
            <person name="Kim Y.M."/>
            <person name="Seo E."/>
            <person name="Kim K.T."/>
            <person name="Kim M.S."/>
            <person name="Lee J.M."/>
            <person name="Cheong K."/>
            <person name="Shin H.S."/>
            <person name="Kim S.B."/>
            <person name="Han K."/>
            <person name="Lee J."/>
            <person name="Park M."/>
            <person name="Lee H.A."/>
            <person name="Lee H.Y."/>
            <person name="Lee Y."/>
            <person name="Oh S."/>
            <person name="Lee J.H."/>
            <person name="Choi E."/>
            <person name="Choi E."/>
            <person name="Lee S.E."/>
            <person name="Jeon J."/>
            <person name="Kim H."/>
            <person name="Choi G."/>
            <person name="Song H."/>
            <person name="Lee J."/>
            <person name="Lee S.C."/>
            <person name="Kwon J.K."/>
            <person name="Lee H.Y."/>
            <person name="Koo N."/>
            <person name="Hong Y."/>
            <person name="Kim R.W."/>
            <person name="Kang W.H."/>
            <person name="Huh J.H."/>
            <person name="Kang B.C."/>
            <person name="Yang T.J."/>
            <person name="Lee Y.H."/>
            <person name="Bennetzen J.L."/>
            <person name="Choi D."/>
        </authorList>
    </citation>
    <scope>NUCLEOTIDE SEQUENCE [LARGE SCALE GENOMIC DNA]</scope>
    <source>
        <strain evidence="2">cv. PBC81</strain>
    </source>
</reference>
<dbReference type="Proteomes" id="UP000224567">
    <property type="component" value="Unassembled WGS sequence"/>
</dbReference>
<comment type="caution">
    <text evidence="1">The sequence shown here is derived from an EMBL/GenBank/DDBJ whole genome shotgun (WGS) entry which is preliminary data.</text>
</comment>
<dbReference type="PANTHER" id="PTHR33022:SF13">
    <property type="entry name" value="UBIQUITIN-LIKE PROTEASE FAMILY PROFILE DOMAIN-CONTAINING PROTEIN"/>
    <property type="match status" value="1"/>
</dbReference>
<dbReference type="AlphaFoldDB" id="A0A2G2WMW2"/>
<reference evidence="2" key="2">
    <citation type="journal article" date="2017" name="J. Anim. Genet.">
        <title>Multiple reference genome sequences of hot pepper reveal the massive evolution of plant disease resistance genes by retroduplication.</title>
        <authorList>
            <person name="Kim S."/>
            <person name="Park J."/>
            <person name="Yeom S.-I."/>
            <person name="Kim Y.-M."/>
            <person name="Seo E."/>
            <person name="Kim K.-T."/>
            <person name="Kim M.-S."/>
            <person name="Lee J.M."/>
            <person name="Cheong K."/>
            <person name="Shin H.-S."/>
            <person name="Kim S.-B."/>
            <person name="Han K."/>
            <person name="Lee J."/>
            <person name="Park M."/>
            <person name="Lee H.-A."/>
            <person name="Lee H.-Y."/>
            <person name="Lee Y."/>
            <person name="Oh S."/>
            <person name="Lee J.H."/>
            <person name="Choi E."/>
            <person name="Choi E."/>
            <person name="Lee S.E."/>
            <person name="Jeon J."/>
            <person name="Kim H."/>
            <person name="Choi G."/>
            <person name="Song H."/>
            <person name="Lee J."/>
            <person name="Lee S.-C."/>
            <person name="Kwon J.-K."/>
            <person name="Lee H.-Y."/>
            <person name="Koo N."/>
            <person name="Hong Y."/>
            <person name="Kim R.W."/>
            <person name="Kang W.-H."/>
            <person name="Huh J.H."/>
            <person name="Kang B.-C."/>
            <person name="Yang T.-J."/>
            <person name="Lee Y.-H."/>
            <person name="Bennetzen J.L."/>
            <person name="Choi D."/>
        </authorList>
    </citation>
    <scope>NUCLEOTIDE SEQUENCE [LARGE SCALE GENOMIC DNA]</scope>
    <source>
        <strain evidence="2">cv. PBC81</strain>
    </source>
</reference>
<gene>
    <name evidence="1" type="ORF">CQW23_15658</name>
</gene>
<evidence type="ECO:0000313" key="1">
    <source>
        <dbReference type="EMBL" id="PHT46500.1"/>
    </source>
</evidence>
<dbReference type="PANTHER" id="PTHR33022">
    <property type="entry name" value="DUF1985 DOMAIN-CONTAINING PROTEIN"/>
    <property type="match status" value="1"/>
</dbReference>
<dbReference type="EMBL" id="MLFT02000006">
    <property type="protein sequence ID" value="PHT46500.1"/>
    <property type="molecule type" value="Genomic_DNA"/>
</dbReference>
<dbReference type="OrthoDB" id="1939479at2759"/>
<evidence type="ECO:0000313" key="2">
    <source>
        <dbReference type="Proteomes" id="UP000224567"/>
    </source>
</evidence>